<proteinExistence type="predicted"/>
<sequence>QNSVQSKLKRHLDTKHHGLSSKDIEYFKRLKAQNVKQNQQMMSCVRVSEKAQEASFLVAELTVKSKKPHNIAESLILPACKKIVGVMIGEDAVKETDKIPLSDNMIKCHIDEMAADIETQLTEKLNKTRKFALQIDDSTDCSRDCHLLASVLYTDGELIMENFYFFLQRTTETFNRDGVASMTGKVKGLVTMVKNQNPDVQITHCMLHREALVAKAMPPDLTVALKQAVKIHCQNEPSSSLSRGKALSRVYELRDELRQFSTEHDIPHKEQINDNSWWAKIAYLTDIFSHLNELNTKMQGKNENILTATDKLNGFKAKLKLWQKILKNKNTDMFPLTAEDPVHKTPERFEFYFPAANENFDWVRDPFIPLLSESAKMLSIKAQEELVGLCLDHSLKLKFGEMSSDEFWLHLAFSSLAYVKNKKKAAPVSGTRSTSCPILNLPPYQEAECHAFKKFGNHCTRTSFPHAISSLNS</sequence>
<evidence type="ECO:0000313" key="1">
    <source>
        <dbReference type="Ensembl" id="ENSCCRP00020113016.1"/>
    </source>
</evidence>
<protein>
    <submittedName>
        <fullName evidence="1">Uncharacterized protein</fullName>
    </submittedName>
</protein>
<evidence type="ECO:0000313" key="2">
    <source>
        <dbReference type="Proteomes" id="UP000694701"/>
    </source>
</evidence>
<dbReference type="Proteomes" id="UP000694701">
    <property type="component" value="Unplaced"/>
</dbReference>
<reference evidence="1" key="1">
    <citation type="submission" date="2025-08" db="UniProtKB">
        <authorList>
            <consortium name="Ensembl"/>
        </authorList>
    </citation>
    <scope>IDENTIFICATION</scope>
</reference>
<dbReference type="AlphaFoldDB" id="A0A8C2KSY2"/>
<dbReference type="PANTHER" id="PTHR45913:SF19">
    <property type="entry name" value="LOW QUALITY PROTEIN: ZINC FINGER BED DOMAIN-CONTAINING PROTEIN 5-LIKE"/>
    <property type="match status" value="1"/>
</dbReference>
<dbReference type="Ensembl" id="ENSCCRT00020123344.1">
    <property type="protein sequence ID" value="ENSCCRP00020113016.1"/>
    <property type="gene ID" value="ENSCCRG00020051220.1"/>
</dbReference>
<accession>A0A8C2KSY2</accession>
<name>A0A8C2KSY2_CYPCA</name>
<organism evidence="1 2">
    <name type="scientific">Cyprinus carpio</name>
    <name type="common">Common carp</name>
    <dbReference type="NCBI Taxonomy" id="7962"/>
    <lineage>
        <taxon>Eukaryota</taxon>
        <taxon>Metazoa</taxon>
        <taxon>Chordata</taxon>
        <taxon>Craniata</taxon>
        <taxon>Vertebrata</taxon>
        <taxon>Euteleostomi</taxon>
        <taxon>Actinopterygii</taxon>
        <taxon>Neopterygii</taxon>
        <taxon>Teleostei</taxon>
        <taxon>Ostariophysi</taxon>
        <taxon>Cypriniformes</taxon>
        <taxon>Cyprinidae</taxon>
        <taxon>Cyprininae</taxon>
        <taxon>Cyprinus</taxon>
    </lineage>
</organism>
<dbReference type="PANTHER" id="PTHR45913">
    <property type="entry name" value="EPM2A-INTERACTING PROTEIN 1"/>
    <property type="match status" value="1"/>
</dbReference>